<accession>A0A452GNM3</accession>
<feature type="domain" description="BLUF" evidence="2">
    <location>
        <begin position="50"/>
        <end position="154"/>
    </location>
</feature>
<name>A0A452GNM3_9SAUR</name>
<feature type="region of interest" description="Disordered" evidence="1">
    <location>
        <begin position="1"/>
        <end position="26"/>
    </location>
</feature>
<dbReference type="PANTHER" id="PTHR34035:SF1">
    <property type="entry name" value="TESTIS-EXPRESSED PROTEIN 47"/>
    <property type="match status" value="1"/>
</dbReference>
<sequence length="264" mass="29790">MGARGGMAGREKAGQMKPKASPQEKGRTNLLQHMLSRRAPTAKEDTKLLLHRLVFLAKISPELADKQDLAGYWHRLFLSLQRYYQGEGVTGLLLLYPTYVVHTLEASSEVLYSILRDLRDMQPQQHRALVLEPKILVLSHNIPSRLFQHWSYKVLAVPSRHLGYDTSREEPVETITGECLAMLLKLGMHLLKYPKSPPNLPDAVLEEVPNLIIPQDTICHLLECRELLSPAQFLQAYDSPLNVVMDSECVWPVPGKVKLDAVSS</sequence>
<organism evidence="3 4">
    <name type="scientific">Gopherus agassizii</name>
    <name type="common">Agassiz's desert tortoise</name>
    <dbReference type="NCBI Taxonomy" id="38772"/>
    <lineage>
        <taxon>Eukaryota</taxon>
        <taxon>Metazoa</taxon>
        <taxon>Chordata</taxon>
        <taxon>Craniata</taxon>
        <taxon>Vertebrata</taxon>
        <taxon>Euteleostomi</taxon>
        <taxon>Archelosauria</taxon>
        <taxon>Testudinata</taxon>
        <taxon>Testudines</taxon>
        <taxon>Cryptodira</taxon>
        <taxon>Durocryptodira</taxon>
        <taxon>Testudinoidea</taxon>
        <taxon>Testudinidae</taxon>
        <taxon>Gopherus</taxon>
    </lineage>
</organism>
<dbReference type="GO" id="GO:0009882">
    <property type="term" value="F:blue light photoreceptor activity"/>
    <property type="evidence" value="ECO:0007669"/>
    <property type="project" value="InterPro"/>
</dbReference>
<dbReference type="InterPro" id="IPR007024">
    <property type="entry name" value="BLUF_domain"/>
</dbReference>
<protein>
    <recommendedName>
        <fullName evidence="2">BLUF domain-containing protein</fullName>
    </recommendedName>
</protein>
<dbReference type="SMART" id="SM01034">
    <property type="entry name" value="BLUF"/>
    <property type="match status" value="1"/>
</dbReference>
<dbReference type="PANTHER" id="PTHR34035">
    <property type="entry name" value="TESTIS-EXPRESSED PROTEIN 47"/>
    <property type="match status" value="1"/>
</dbReference>
<reference evidence="3" key="3">
    <citation type="submission" date="2025-09" db="UniProtKB">
        <authorList>
            <consortium name="Ensembl"/>
        </authorList>
    </citation>
    <scope>IDENTIFICATION</scope>
</reference>
<dbReference type="Ensembl" id="ENSGAGT00000003843.1">
    <property type="protein sequence ID" value="ENSGAGP00000003336.1"/>
    <property type="gene ID" value="ENSGAGG00000002695.1"/>
</dbReference>
<dbReference type="Pfam" id="PF24787">
    <property type="entry name" value="TEX47"/>
    <property type="match status" value="1"/>
</dbReference>
<dbReference type="GO" id="GO:0071949">
    <property type="term" value="F:FAD binding"/>
    <property type="evidence" value="ECO:0007669"/>
    <property type="project" value="InterPro"/>
</dbReference>
<evidence type="ECO:0000256" key="1">
    <source>
        <dbReference type="SAM" id="MobiDB-lite"/>
    </source>
</evidence>
<reference evidence="4" key="1">
    <citation type="journal article" date="2017" name="PLoS ONE">
        <title>The Agassiz's desert tortoise genome provides a resource for the conservation of a threatened species.</title>
        <authorList>
            <person name="Tollis M."/>
            <person name="DeNardo D.F."/>
            <person name="Cornelius J.A."/>
            <person name="Dolby G.A."/>
            <person name="Edwards T."/>
            <person name="Henen B.T."/>
            <person name="Karl A.E."/>
            <person name="Murphy R.W."/>
            <person name="Kusumi K."/>
        </authorList>
    </citation>
    <scope>NUCLEOTIDE SEQUENCE [LARGE SCALE GENOMIC DNA]</scope>
</reference>
<proteinExistence type="predicted"/>
<reference evidence="3" key="2">
    <citation type="submission" date="2025-08" db="UniProtKB">
        <authorList>
            <consortium name="Ensembl"/>
        </authorList>
    </citation>
    <scope>IDENTIFICATION</scope>
</reference>
<evidence type="ECO:0000313" key="4">
    <source>
        <dbReference type="Proteomes" id="UP000291020"/>
    </source>
</evidence>
<dbReference type="AlphaFoldDB" id="A0A452GNM3"/>
<evidence type="ECO:0000259" key="2">
    <source>
        <dbReference type="SMART" id="SM01034"/>
    </source>
</evidence>
<evidence type="ECO:0000313" key="3">
    <source>
        <dbReference type="Ensembl" id="ENSGAGP00000003336.1"/>
    </source>
</evidence>
<dbReference type="Proteomes" id="UP000291020">
    <property type="component" value="Unassembled WGS sequence"/>
</dbReference>
<dbReference type="InterPro" id="IPR055308">
    <property type="entry name" value="TEX47-like"/>
</dbReference>
<keyword evidence="4" id="KW-1185">Reference proteome</keyword>